<dbReference type="Gene3D" id="3.40.30.10">
    <property type="entry name" value="Glutaredoxin"/>
    <property type="match status" value="1"/>
</dbReference>
<dbReference type="InterPro" id="IPR011050">
    <property type="entry name" value="Pectin_lyase_fold/virulence"/>
</dbReference>
<organism evidence="2 3">
    <name type="scientific">Halorubellus litoreus</name>
    <dbReference type="NCBI Taxonomy" id="755308"/>
    <lineage>
        <taxon>Archaea</taxon>
        <taxon>Methanobacteriati</taxon>
        <taxon>Methanobacteriota</taxon>
        <taxon>Stenosarchaea group</taxon>
        <taxon>Halobacteria</taxon>
        <taxon>Halobacteriales</taxon>
        <taxon>Halorubellaceae</taxon>
        <taxon>Halorubellus</taxon>
    </lineage>
</organism>
<name>A0ABD5VPC4_9EURY</name>
<dbReference type="Proteomes" id="UP001596395">
    <property type="component" value="Unassembled WGS sequence"/>
</dbReference>
<feature type="region of interest" description="Disordered" evidence="1">
    <location>
        <begin position="395"/>
        <end position="429"/>
    </location>
</feature>
<dbReference type="SUPFAM" id="SSF51126">
    <property type="entry name" value="Pectin lyase-like"/>
    <property type="match status" value="1"/>
</dbReference>
<gene>
    <name evidence="2" type="ORF">ACFQGB_21130</name>
</gene>
<dbReference type="AlphaFoldDB" id="A0ABD5VPC4"/>
<evidence type="ECO:0000256" key="1">
    <source>
        <dbReference type="SAM" id="MobiDB-lite"/>
    </source>
</evidence>
<evidence type="ECO:0008006" key="4">
    <source>
        <dbReference type="Google" id="ProtNLM"/>
    </source>
</evidence>
<evidence type="ECO:0000313" key="2">
    <source>
        <dbReference type="EMBL" id="MFC6955374.1"/>
    </source>
</evidence>
<reference evidence="2 3" key="1">
    <citation type="journal article" date="2019" name="Int. J. Syst. Evol. Microbiol.">
        <title>The Global Catalogue of Microorganisms (GCM) 10K type strain sequencing project: providing services to taxonomists for standard genome sequencing and annotation.</title>
        <authorList>
            <consortium name="The Broad Institute Genomics Platform"/>
            <consortium name="The Broad Institute Genome Sequencing Center for Infectious Disease"/>
            <person name="Wu L."/>
            <person name="Ma J."/>
        </authorList>
    </citation>
    <scope>NUCLEOTIDE SEQUENCE [LARGE SCALE GENOMIC DNA]</scope>
    <source>
        <strain evidence="2 3">GX26</strain>
    </source>
</reference>
<accession>A0ABD5VPC4</accession>
<dbReference type="RefSeq" id="WP_336352301.1">
    <property type="nucleotide sequence ID" value="NZ_JAZAQL010000006.1"/>
</dbReference>
<protein>
    <recommendedName>
        <fullName evidence="4">Right handed beta helix region</fullName>
    </recommendedName>
</protein>
<sequence length="612" mass="65231">MCGAAATTAAAGTVTGSDGRYDRVVDIVEAGADPTGEEPIDDVFASVKGDDTLVEFPSGRFKINQISLYGLTNFGMRGLDDDVVLVADENHGEEYWIAGSSTRNVLFENFTLDHTVDGVSPSVEFGTYDGLVVKDVVKEGSQDGDQTAFGFRTYESGSSALVENLELTDGSIPDGPVAVYVDGEGTAKFRNCRVAGYGNNGLYGSWATGAVQIEGGLYKNNDRSQIRLGGAGSYVDDAAVVVDDPDGAEPNVGIRVSNGVGPVTVTNTDVSMTKGRGSGAIVAADNGGTLVVEDSRIHIGSDFTTNGSGGTRTAPGIFLDTPPGSATTTEIASTSITGGENYYPAVLSYRSDVTVRDSCIQWSGPDGIWFDGSSNDVSNTNITVSGDEVVGEADVSGVTTGDSCPRPSFGGDDGSDDGEASLANAPIPGNASELTYPVMGTDSENPTLTVYGNFVYPNTREFALGNLPEIHDAYVASGDLNVEFRCIAYDDDHRLNTVPGEVRLAQLALGVWDQNDWDEYWSFFEYCFEQQGDFEWHTYEEAVNVLERNDVRNSAWIPALAGVGEWEDELRDTRIAATDAGLEYVPQIEFRGDLASATWDTQKLLDWIGRRL</sequence>
<comment type="caution">
    <text evidence="2">The sequence shown here is derived from an EMBL/GenBank/DDBJ whole genome shotgun (WGS) entry which is preliminary data.</text>
</comment>
<keyword evidence="3" id="KW-1185">Reference proteome</keyword>
<evidence type="ECO:0000313" key="3">
    <source>
        <dbReference type="Proteomes" id="UP001596395"/>
    </source>
</evidence>
<proteinExistence type="predicted"/>
<dbReference type="EMBL" id="JBHSXN010000006">
    <property type="protein sequence ID" value="MFC6955374.1"/>
    <property type="molecule type" value="Genomic_DNA"/>
</dbReference>